<dbReference type="AlphaFoldDB" id="K6VK49"/>
<reference evidence="3 4" key="1">
    <citation type="journal article" date="2012" name="Nat. Genet.">
        <title>Plasmodium cynomolgi genome sequences provide insight into Plasmodium vivax and the monkey malaria clade.</title>
        <authorList>
            <person name="Tachibana S."/>
            <person name="Sullivan S.A."/>
            <person name="Kawai S."/>
            <person name="Nakamura S."/>
            <person name="Kim H.R."/>
            <person name="Goto N."/>
            <person name="Arisue N."/>
            <person name="Palacpac N.M.Q."/>
            <person name="Honma H."/>
            <person name="Yagi M."/>
            <person name="Tougan T."/>
            <person name="Katakai Y."/>
            <person name="Kaneko O."/>
            <person name="Mita T."/>
            <person name="Kita K."/>
            <person name="Yasutomi Y."/>
            <person name="Sutton P.L."/>
            <person name="Shakhbatyan R."/>
            <person name="Horii T."/>
            <person name="Yasunaga T."/>
            <person name="Barnwell J.W."/>
            <person name="Escalante A.A."/>
            <person name="Carlton J.M."/>
            <person name="Tanabe K."/>
        </authorList>
    </citation>
    <scope>NUCLEOTIDE SEQUENCE [LARGE SCALE GENOMIC DNA]</scope>
    <source>
        <strain evidence="3 4">B</strain>
    </source>
</reference>
<evidence type="ECO:0000256" key="1">
    <source>
        <dbReference type="SAM" id="MobiDB-lite"/>
    </source>
</evidence>
<keyword evidence="2" id="KW-0812">Transmembrane</keyword>
<protein>
    <submittedName>
        <fullName evidence="3">CYIR protein</fullName>
    </submittedName>
</protein>
<dbReference type="RefSeq" id="XP_004228035.1">
    <property type="nucleotide sequence ID" value="XM_004227987.1"/>
</dbReference>
<evidence type="ECO:0000256" key="2">
    <source>
        <dbReference type="SAM" id="Phobius"/>
    </source>
</evidence>
<feature type="region of interest" description="Disordered" evidence="1">
    <location>
        <begin position="228"/>
        <end position="255"/>
    </location>
</feature>
<proteinExistence type="predicted"/>
<name>K6VK49_PLACD</name>
<sequence length="309" mass="35507">MSSSSGSTDFSFLFRKSSKELYSEKFYDAMEMESDDLHKYNDKCNEILVRGPNVRVIPICKKYLRFLDTSKSWSGLFSVYDVSLLLNYWIYEKLIGIYGDKNSSYITFGFSALQLIWGYYDSKREHDPYYKKCKPDLNIVNHEDWENRKKLYDFYVDFDKLFGSGSTYDSVCKEYYRKIKEMISVCTYFKGKCLTSGTYSCPDNFNKCEEKNLEIELKKLPCHVTINGGRDSSSEVSSSYKPPDPEEPPQDSADGLAAESNTQLYSVNSGIGTKVTNSVLGAAPVLLSATMLYKVLIYFVNIYHYSTDM</sequence>
<dbReference type="OMA" id="MEMESDD"/>
<gene>
    <name evidence="3" type="ORF">PCYB_005660</name>
</gene>
<accession>K6VK49</accession>
<dbReference type="EMBL" id="DF157889">
    <property type="protein sequence ID" value="GAB69817.1"/>
    <property type="molecule type" value="Genomic_DNA"/>
</dbReference>
<keyword evidence="4" id="KW-1185">Reference proteome</keyword>
<dbReference type="VEuPathDB" id="PlasmoDB:PCYB_005660"/>
<dbReference type="Proteomes" id="UP000006319">
    <property type="component" value="Unassembled WGS sequence"/>
</dbReference>
<dbReference type="KEGG" id="pcy:PCYB_005660"/>
<dbReference type="PhylomeDB" id="K6VK49"/>
<feature type="transmembrane region" description="Helical" evidence="2">
    <location>
        <begin position="279"/>
        <end position="300"/>
    </location>
</feature>
<evidence type="ECO:0000313" key="4">
    <source>
        <dbReference type="Proteomes" id="UP000006319"/>
    </source>
</evidence>
<dbReference type="Pfam" id="PF05795">
    <property type="entry name" value="Plasmodium_Vir"/>
    <property type="match status" value="1"/>
</dbReference>
<dbReference type="InterPro" id="IPR008780">
    <property type="entry name" value="Plasmodium_Vir"/>
</dbReference>
<keyword evidence="2" id="KW-1133">Transmembrane helix</keyword>
<evidence type="ECO:0000313" key="3">
    <source>
        <dbReference type="EMBL" id="GAB69817.1"/>
    </source>
</evidence>
<organism evidence="3 4">
    <name type="scientific">Plasmodium cynomolgi (strain B)</name>
    <dbReference type="NCBI Taxonomy" id="1120755"/>
    <lineage>
        <taxon>Eukaryota</taxon>
        <taxon>Sar</taxon>
        <taxon>Alveolata</taxon>
        <taxon>Apicomplexa</taxon>
        <taxon>Aconoidasida</taxon>
        <taxon>Haemosporida</taxon>
        <taxon>Plasmodiidae</taxon>
        <taxon>Plasmodium</taxon>
        <taxon>Plasmodium (Plasmodium)</taxon>
    </lineage>
</organism>
<dbReference type="GeneID" id="14696359"/>
<keyword evidence="2" id="KW-0472">Membrane</keyword>
<dbReference type="OrthoDB" id="387297at2759"/>